<feature type="compositionally biased region" description="Basic and acidic residues" evidence="16">
    <location>
        <begin position="392"/>
        <end position="415"/>
    </location>
</feature>
<dbReference type="PANTHER" id="PTHR39188">
    <property type="entry name" value="MEMBRANE-ASSOCIATED ZINC METALLOPROTEASE M50B"/>
    <property type="match status" value="1"/>
</dbReference>
<sequence length="415" mass="43865">MRSSIPLGRVAGVRVGLNISVLVIVVILVAGLAFGRFPVVFPGHSPAVYLLAGLVAAVLFMASLLAHELAHAVTARRHGIEVSQITLWLLGGVAELRGEPRTPGADLKIAVVGPLTSLLAGVVSAAVAVLAGAVTGVPLLAGIFWYLAGVNVLLAIFNLVPAAPLDGGRVLRAALWARWGDRTRAAVVAARAGRVFGYALIALGFLQVVTGLGFQGLWLALIGLFLVNAATAEEQQTQLGSALYGLRVGDVMSGRPVTAHPEETVAGLIDRVVMRHRLSTYPLVDRLGVFTGLVTLNRIRRVPPEARATTRLGDIACPPHEVPQARPDEPLTDLLGRMDGCADGRAVVLDPDGHLVGLITPSDISRVVATAGLRATDPYLGPRGADVAVPHQRREDDPRQRRDDDARVRHHHDAT</sequence>
<feature type="domain" description="CBS" evidence="17">
    <location>
        <begin position="252"/>
        <end position="309"/>
    </location>
</feature>
<evidence type="ECO:0000256" key="12">
    <source>
        <dbReference type="ARBA" id="ARBA00023122"/>
    </source>
</evidence>
<dbReference type="GO" id="GO:0008233">
    <property type="term" value="F:peptidase activity"/>
    <property type="evidence" value="ECO:0007669"/>
    <property type="project" value="UniProtKB-KW"/>
</dbReference>
<keyword evidence="19" id="KW-1185">Reference proteome</keyword>
<keyword evidence="11 14" id="KW-0482">Metalloprotease</keyword>
<evidence type="ECO:0000256" key="10">
    <source>
        <dbReference type="ARBA" id="ARBA00022989"/>
    </source>
</evidence>
<keyword evidence="4 14" id="KW-0645">Protease</keyword>
<feature type="transmembrane region" description="Helical" evidence="14">
    <location>
        <begin position="12"/>
        <end position="35"/>
    </location>
</feature>
<gene>
    <name evidence="18" type="ORF">ACFFR3_43675</name>
</gene>
<evidence type="ECO:0000256" key="7">
    <source>
        <dbReference type="ARBA" id="ARBA00022737"/>
    </source>
</evidence>
<evidence type="ECO:0000256" key="1">
    <source>
        <dbReference type="ARBA" id="ARBA00004651"/>
    </source>
</evidence>
<keyword evidence="3" id="KW-1003">Cell membrane</keyword>
<keyword evidence="8 14" id="KW-0378">Hydrolase</keyword>
<keyword evidence="9 14" id="KW-0862">Zinc</keyword>
<name>A0ABV5P1I6_9ACTN</name>
<evidence type="ECO:0000313" key="18">
    <source>
        <dbReference type="EMBL" id="MFB9476435.1"/>
    </source>
</evidence>
<evidence type="ECO:0000256" key="16">
    <source>
        <dbReference type="SAM" id="MobiDB-lite"/>
    </source>
</evidence>
<comment type="caution">
    <text evidence="14">Lacks conserved residue(s) required for the propagation of feature annotation.</text>
</comment>
<dbReference type="SMART" id="SM00116">
    <property type="entry name" value="CBS"/>
    <property type="match status" value="2"/>
</dbReference>
<dbReference type="Pfam" id="PF02163">
    <property type="entry name" value="Peptidase_M50"/>
    <property type="match status" value="2"/>
</dbReference>
<dbReference type="InterPro" id="IPR000644">
    <property type="entry name" value="CBS_dom"/>
</dbReference>
<evidence type="ECO:0000259" key="17">
    <source>
        <dbReference type="PROSITE" id="PS51371"/>
    </source>
</evidence>
<dbReference type="PANTHER" id="PTHR39188:SF3">
    <property type="entry name" value="STAGE IV SPORULATION PROTEIN FB"/>
    <property type="match status" value="1"/>
</dbReference>
<evidence type="ECO:0000256" key="15">
    <source>
        <dbReference type="PROSITE-ProRule" id="PRU00703"/>
    </source>
</evidence>
<dbReference type="Gene3D" id="3.10.580.10">
    <property type="entry name" value="CBS-domain"/>
    <property type="match status" value="2"/>
</dbReference>
<dbReference type="Pfam" id="PF00571">
    <property type="entry name" value="CBS"/>
    <property type="match status" value="2"/>
</dbReference>
<evidence type="ECO:0000256" key="6">
    <source>
        <dbReference type="ARBA" id="ARBA00022723"/>
    </source>
</evidence>
<dbReference type="InterPro" id="IPR016483">
    <property type="entry name" value="UCP006404_Pept_M50_CBS"/>
</dbReference>
<keyword evidence="5 14" id="KW-0812">Transmembrane</keyword>
<dbReference type="InterPro" id="IPR008915">
    <property type="entry name" value="Peptidase_M50"/>
</dbReference>
<feature type="region of interest" description="Disordered" evidence="16">
    <location>
        <begin position="379"/>
        <end position="415"/>
    </location>
</feature>
<evidence type="ECO:0000256" key="14">
    <source>
        <dbReference type="PIRNR" id="PIRNR006404"/>
    </source>
</evidence>
<keyword evidence="6 14" id="KW-0479">Metal-binding</keyword>
<evidence type="ECO:0000256" key="9">
    <source>
        <dbReference type="ARBA" id="ARBA00022833"/>
    </source>
</evidence>
<dbReference type="PROSITE" id="PS51371">
    <property type="entry name" value="CBS"/>
    <property type="match status" value="2"/>
</dbReference>
<comment type="similarity">
    <text evidence="2 14">Belongs to the peptidase M50B family.</text>
</comment>
<evidence type="ECO:0000256" key="2">
    <source>
        <dbReference type="ARBA" id="ARBA00007931"/>
    </source>
</evidence>
<comment type="caution">
    <text evidence="18">The sequence shown here is derived from an EMBL/GenBank/DDBJ whole genome shotgun (WGS) entry which is preliminary data.</text>
</comment>
<dbReference type="SUPFAM" id="SSF54631">
    <property type="entry name" value="CBS-domain pair"/>
    <property type="match status" value="1"/>
</dbReference>
<comment type="subcellular location">
    <subcellularLocation>
        <location evidence="1">Cell membrane</location>
        <topology evidence="1">Multi-pass membrane protein</topology>
    </subcellularLocation>
</comment>
<feature type="transmembrane region" description="Helical" evidence="14">
    <location>
        <begin position="109"/>
        <end position="131"/>
    </location>
</feature>
<keyword evidence="10 14" id="KW-1133">Transmembrane helix</keyword>
<evidence type="ECO:0000313" key="19">
    <source>
        <dbReference type="Proteomes" id="UP001589568"/>
    </source>
</evidence>
<accession>A0ABV5P1I6</accession>
<dbReference type="PIRSF" id="PIRSF006404">
    <property type="entry name" value="UCP006404_Pept_M50_CBS"/>
    <property type="match status" value="1"/>
</dbReference>
<reference evidence="18 19" key="1">
    <citation type="submission" date="2024-09" db="EMBL/GenBank/DDBJ databases">
        <authorList>
            <person name="Sun Q."/>
            <person name="Mori K."/>
        </authorList>
    </citation>
    <scope>NUCLEOTIDE SEQUENCE [LARGE SCALE GENOMIC DNA]</scope>
    <source>
        <strain evidence="18 19">JCM 3324</strain>
    </source>
</reference>
<evidence type="ECO:0000256" key="4">
    <source>
        <dbReference type="ARBA" id="ARBA00022670"/>
    </source>
</evidence>
<evidence type="ECO:0000256" key="8">
    <source>
        <dbReference type="ARBA" id="ARBA00022801"/>
    </source>
</evidence>
<keyword evidence="13 14" id="KW-0472">Membrane</keyword>
<comment type="cofactor">
    <cofactor evidence="14">
        <name>Zn(2+)</name>
        <dbReference type="ChEBI" id="CHEBI:29105"/>
    </cofactor>
    <text evidence="14">Binds 1 zinc ion per subunit.</text>
</comment>
<feature type="domain" description="CBS" evidence="17">
    <location>
        <begin position="317"/>
        <end position="376"/>
    </location>
</feature>
<dbReference type="Proteomes" id="UP001589568">
    <property type="component" value="Unassembled WGS sequence"/>
</dbReference>
<dbReference type="GO" id="GO:0006508">
    <property type="term" value="P:proteolysis"/>
    <property type="evidence" value="ECO:0007669"/>
    <property type="project" value="UniProtKB-KW"/>
</dbReference>
<protein>
    <recommendedName>
        <fullName evidence="14">Zinc metalloprotease</fullName>
    </recommendedName>
</protein>
<dbReference type="InterPro" id="IPR046342">
    <property type="entry name" value="CBS_dom_sf"/>
</dbReference>
<evidence type="ECO:0000256" key="3">
    <source>
        <dbReference type="ARBA" id="ARBA00022475"/>
    </source>
</evidence>
<feature type="transmembrane region" description="Helical" evidence="14">
    <location>
        <begin position="47"/>
        <end position="67"/>
    </location>
</feature>
<proteinExistence type="inferred from homology"/>
<keyword evidence="7" id="KW-0677">Repeat</keyword>
<dbReference type="RefSeq" id="WP_379485053.1">
    <property type="nucleotide sequence ID" value="NZ_JBHMCF010000051.1"/>
</dbReference>
<dbReference type="CDD" id="cd06164">
    <property type="entry name" value="S2P-M50_SpoIVFB_CBS"/>
    <property type="match status" value="1"/>
</dbReference>
<evidence type="ECO:0000256" key="13">
    <source>
        <dbReference type="ARBA" id="ARBA00023136"/>
    </source>
</evidence>
<feature type="transmembrane region" description="Helical" evidence="14">
    <location>
        <begin position="143"/>
        <end position="165"/>
    </location>
</feature>
<evidence type="ECO:0000256" key="5">
    <source>
        <dbReference type="ARBA" id="ARBA00022692"/>
    </source>
</evidence>
<organism evidence="18 19">
    <name type="scientific">Nonomuraea salmonea</name>
    <dbReference type="NCBI Taxonomy" id="46181"/>
    <lineage>
        <taxon>Bacteria</taxon>
        <taxon>Bacillati</taxon>
        <taxon>Actinomycetota</taxon>
        <taxon>Actinomycetes</taxon>
        <taxon>Streptosporangiales</taxon>
        <taxon>Streptosporangiaceae</taxon>
        <taxon>Nonomuraea</taxon>
    </lineage>
</organism>
<evidence type="ECO:0000256" key="11">
    <source>
        <dbReference type="ARBA" id="ARBA00023049"/>
    </source>
</evidence>
<dbReference type="EMBL" id="JBHMCF010000051">
    <property type="protein sequence ID" value="MFB9476435.1"/>
    <property type="molecule type" value="Genomic_DNA"/>
</dbReference>
<keyword evidence="12 15" id="KW-0129">CBS domain</keyword>